<accession>A0A1I4GV23</accession>
<name>A0A1I4GV23_9FIRM</name>
<sequence>MFLEKMQQRNPELIETAFYLHRKEILEANTYILDLDQIKANAALMAKEAAHYNFKLYFMTKQLGRNPLVAKAISAAGIEKAVAVDPWEARTLAQAGIKLGNVGHLVQVPDTMLAEIIFYQPEIMTVYSLAKAKRISEIALAQGKVQPIMLRIYSPDSFNYQGQMGGISLTELDKFVTEIIKLKGITLAGLTAFPCLLFDYETKVIKTTPNLELVVKTAADLAQKYGIKIKQLNTPSVTCQKTISMLAEVGATHGEPGHGLTGTTPYHAYADQGEKPALLYLSEVSHLLDQQAYIFGGGFYSRSHLKYALAAGDNYQVESKLYSASQPAAEMIDYYAALDNSSAKLKVGDTALLAFRTQIFVTRAQVAVVSGIQTGKLKLHGIYNSQGQLLSKKEELL</sequence>
<dbReference type="RefSeq" id="WP_089860202.1">
    <property type="nucleotide sequence ID" value="NZ_FOTI01000008.1"/>
</dbReference>
<dbReference type="STRING" id="29563.SAMN02983006_00854"/>
<organism evidence="3 4">
    <name type="scientific">Halanaerobium salsuginis</name>
    <dbReference type="NCBI Taxonomy" id="29563"/>
    <lineage>
        <taxon>Bacteria</taxon>
        <taxon>Bacillati</taxon>
        <taxon>Bacillota</taxon>
        <taxon>Clostridia</taxon>
        <taxon>Halanaerobiales</taxon>
        <taxon>Halanaerobiaceae</taxon>
        <taxon>Halanaerobium</taxon>
    </lineage>
</organism>
<dbReference type="Pfam" id="PF01168">
    <property type="entry name" value="Ala_racemase_N"/>
    <property type="match status" value="1"/>
</dbReference>
<dbReference type="OrthoDB" id="3189402at2"/>
<reference evidence="3 4" key="1">
    <citation type="submission" date="2016-10" db="EMBL/GenBank/DDBJ databases">
        <authorList>
            <person name="de Groot N.N."/>
        </authorList>
    </citation>
    <scope>NUCLEOTIDE SEQUENCE [LARGE SCALE GENOMIC DNA]</scope>
    <source>
        <strain evidence="3 4">ATCC 51327</strain>
    </source>
</reference>
<dbReference type="Pfam" id="PF21279">
    <property type="entry name" value="YhfX-like_C"/>
    <property type="match status" value="1"/>
</dbReference>
<keyword evidence="4" id="KW-1185">Reference proteome</keyword>
<evidence type="ECO:0000259" key="2">
    <source>
        <dbReference type="Pfam" id="PF21279"/>
    </source>
</evidence>
<evidence type="ECO:0000259" key="1">
    <source>
        <dbReference type="Pfam" id="PF01168"/>
    </source>
</evidence>
<protein>
    <submittedName>
        <fullName evidence="3">Predicted amino acid racemase</fullName>
    </submittedName>
</protein>
<proteinExistence type="predicted"/>
<dbReference type="EMBL" id="FOTI01000008">
    <property type="protein sequence ID" value="SFL32976.1"/>
    <property type="molecule type" value="Genomic_DNA"/>
</dbReference>
<dbReference type="InterPro" id="IPR029066">
    <property type="entry name" value="PLP-binding_barrel"/>
</dbReference>
<dbReference type="Gene3D" id="2.40.37.30">
    <property type="match status" value="2"/>
</dbReference>
<feature type="domain" description="Alanine racemase N-terminal" evidence="1">
    <location>
        <begin position="34"/>
        <end position="265"/>
    </location>
</feature>
<feature type="domain" description="YhfX-like C-terminal" evidence="2">
    <location>
        <begin position="279"/>
        <end position="378"/>
    </location>
</feature>
<dbReference type="InterPro" id="IPR001608">
    <property type="entry name" value="Ala_racemase_N"/>
</dbReference>
<evidence type="ECO:0000313" key="4">
    <source>
        <dbReference type="Proteomes" id="UP000199006"/>
    </source>
</evidence>
<dbReference type="SUPFAM" id="SSF51419">
    <property type="entry name" value="PLP-binding barrel"/>
    <property type="match status" value="1"/>
</dbReference>
<dbReference type="InterPro" id="IPR048449">
    <property type="entry name" value="YhfX-like_C"/>
</dbReference>
<evidence type="ECO:0000313" key="3">
    <source>
        <dbReference type="EMBL" id="SFL32976.1"/>
    </source>
</evidence>
<dbReference type="Proteomes" id="UP000199006">
    <property type="component" value="Unassembled WGS sequence"/>
</dbReference>
<dbReference type="AlphaFoldDB" id="A0A1I4GV23"/>
<gene>
    <name evidence="3" type="ORF">SAMN02983006_00854</name>
</gene>